<comment type="caution">
    <text evidence="2">The sequence shown here is derived from an EMBL/GenBank/DDBJ whole genome shotgun (WGS) entry which is preliminary data.</text>
</comment>
<proteinExistence type="predicted"/>
<keyword evidence="4" id="KW-1185">Reference proteome</keyword>
<organism evidence="2 3">
    <name type="scientific">Sphingobium limneticum</name>
    <dbReference type="NCBI Taxonomy" id="1007511"/>
    <lineage>
        <taxon>Bacteria</taxon>
        <taxon>Pseudomonadati</taxon>
        <taxon>Pseudomonadota</taxon>
        <taxon>Alphaproteobacteria</taxon>
        <taxon>Sphingomonadales</taxon>
        <taxon>Sphingomonadaceae</taxon>
        <taxon>Sphingobium</taxon>
    </lineage>
</organism>
<dbReference type="Proteomes" id="UP000326364">
    <property type="component" value="Unassembled WGS sequence"/>
</dbReference>
<dbReference type="Gene3D" id="1.10.238.160">
    <property type="match status" value="1"/>
</dbReference>
<evidence type="ECO:0000313" key="4">
    <source>
        <dbReference type="Proteomes" id="UP000326364"/>
    </source>
</evidence>
<dbReference type="RefSeq" id="WP_150426912.1">
    <property type="nucleotide sequence ID" value="NZ_VYQA01000039.1"/>
</dbReference>
<dbReference type="EMBL" id="VYQB01000041">
    <property type="protein sequence ID" value="KAA9011086.1"/>
    <property type="molecule type" value="Genomic_DNA"/>
</dbReference>
<name>A0A5J5HNV9_9SPHN</name>
<dbReference type="Proteomes" id="UP000325933">
    <property type="component" value="Unassembled WGS sequence"/>
</dbReference>
<evidence type="ECO:0000313" key="1">
    <source>
        <dbReference type="EMBL" id="KAA9011086.1"/>
    </source>
</evidence>
<gene>
    <name evidence="2" type="ORF">F4U95_23595</name>
    <name evidence="1" type="ORF">F4U96_23730</name>
</gene>
<accession>A0A5J5HNV9</accession>
<dbReference type="EMBL" id="VYQA01000039">
    <property type="protein sequence ID" value="KAA9023305.1"/>
    <property type="molecule type" value="Genomic_DNA"/>
</dbReference>
<sequence>MAEAEQVPERLLRLDEVMRRVGLGKSMIYRLISERRFPPPYKISPFASRWSEREIVSWIADVKDGFEGKKRSI</sequence>
<protein>
    <submittedName>
        <fullName evidence="2">AlpA family phage regulatory protein</fullName>
    </submittedName>
</protein>
<dbReference type="Pfam" id="PF05930">
    <property type="entry name" value="Phage_AlpA"/>
    <property type="match status" value="1"/>
</dbReference>
<reference evidence="3 4" key="1">
    <citation type="submission" date="2019-09" db="EMBL/GenBank/DDBJ databases">
        <authorList>
            <person name="Feng G."/>
        </authorList>
    </citation>
    <scope>NUCLEOTIDE SEQUENCE [LARGE SCALE GENOMIC DNA]</scope>
    <source>
        <strain evidence="2 3">KACC 19283</strain>
        <strain evidence="1 4">KACC 19284</strain>
    </source>
</reference>
<dbReference type="InterPro" id="IPR010260">
    <property type="entry name" value="AlpA"/>
</dbReference>
<evidence type="ECO:0000313" key="2">
    <source>
        <dbReference type="EMBL" id="KAA9023305.1"/>
    </source>
</evidence>
<dbReference type="AlphaFoldDB" id="A0A5J5HNV9"/>
<evidence type="ECO:0000313" key="3">
    <source>
        <dbReference type="Proteomes" id="UP000325933"/>
    </source>
</evidence>